<evidence type="ECO:0000313" key="2">
    <source>
        <dbReference type="Proteomes" id="UP001652431"/>
    </source>
</evidence>
<dbReference type="EMBL" id="JAOQJU010000001">
    <property type="protein sequence ID" value="MCU6685323.1"/>
    <property type="molecule type" value="Genomic_DNA"/>
</dbReference>
<sequence>MEYKGIEYLRRKLAGKRSRVILRYKYYEMKNSVKDFGIATPPDLKNWKSVLGWCGKAVDSMSDRLVFREFAEDNFEINEIFQMNNQDIFFDSAIMSALIASCCFVYISEDEEGYPRLQVIDAGNATGIIDPITGMLTEGYAVLKEDKYGNPVTEAYFIAGKTAYYEKDQKPYDIKNKAIYPLLVPIVYRPDPVRPFGHSRISRACMDIMGSALRTLKRSEISAEFYSFPQKYVVGTSQDAEPMEKWKATMSSLIEITKDEEGDKPTLGQFTQLSMSPHIEQLRMFASLFAGETGLTLDDLGFSTENPSTAEAIKASHENLRLSARKAQRTFGTGFLNVGYLAACVRDSYPYLRKQFYLTKPKWEPVFEADAAALSSYGDGAIKINQAIPGYFGKESLRDLTGIEPSM</sequence>
<dbReference type="RefSeq" id="WP_158367609.1">
    <property type="nucleotide sequence ID" value="NZ_JAOQJU010000001.1"/>
</dbReference>
<organism evidence="1 2">
    <name type="scientific">Dorea acetigenes</name>
    <dbReference type="NCBI Taxonomy" id="2981787"/>
    <lineage>
        <taxon>Bacteria</taxon>
        <taxon>Bacillati</taxon>
        <taxon>Bacillota</taxon>
        <taxon>Clostridia</taxon>
        <taxon>Lachnospirales</taxon>
        <taxon>Lachnospiraceae</taxon>
        <taxon>Dorea</taxon>
    </lineage>
</organism>
<name>A0ABT2RIU6_9FIRM</name>
<protein>
    <submittedName>
        <fullName evidence="1">Phage portal protein</fullName>
    </submittedName>
</protein>
<keyword evidence="2" id="KW-1185">Reference proteome</keyword>
<gene>
    <name evidence="1" type="ORF">OCV99_01935</name>
</gene>
<comment type="caution">
    <text evidence="1">The sequence shown here is derived from an EMBL/GenBank/DDBJ whole genome shotgun (WGS) entry which is preliminary data.</text>
</comment>
<accession>A0ABT2RIU6</accession>
<proteinExistence type="predicted"/>
<dbReference type="Proteomes" id="UP001652431">
    <property type="component" value="Unassembled WGS sequence"/>
</dbReference>
<evidence type="ECO:0000313" key="1">
    <source>
        <dbReference type="EMBL" id="MCU6685323.1"/>
    </source>
</evidence>
<reference evidence="1 2" key="1">
    <citation type="journal article" date="2021" name="ISME Commun">
        <title>Automated analysis of genomic sequences facilitates high-throughput and comprehensive description of bacteria.</title>
        <authorList>
            <person name="Hitch T.C.A."/>
        </authorList>
    </citation>
    <scope>NUCLEOTIDE SEQUENCE [LARGE SCALE GENOMIC DNA]</scope>
    <source>
        <strain evidence="1 2">Sanger_03</strain>
    </source>
</reference>